<dbReference type="PANTHER" id="PTHR10584">
    <property type="entry name" value="SUGAR KINASE"/>
    <property type="match status" value="1"/>
</dbReference>
<protein>
    <submittedName>
        <fullName evidence="6">Carbohydrate kinase family protein</fullName>
    </submittedName>
</protein>
<dbReference type="PROSITE" id="PS00584">
    <property type="entry name" value="PFKB_KINASES_2"/>
    <property type="match status" value="1"/>
</dbReference>
<organism evidence="6 7">
    <name type="scientific">Candidatus Pullilachnospira stercoravium</name>
    <dbReference type="NCBI Taxonomy" id="2840913"/>
    <lineage>
        <taxon>Bacteria</taxon>
        <taxon>Bacillati</taxon>
        <taxon>Bacillota</taxon>
        <taxon>Clostridia</taxon>
        <taxon>Lachnospirales</taxon>
        <taxon>Lachnospiraceae</taxon>
        <taxon>Lachnospiraceae incertae sedis</taxon>
        <taxon>Candidatus Pullilachnospira</taxon>
    </lineage>
</organism>
<evidence type="ECO:0000313" key="6">
    <source>
        <dbReference type="EMBL" id="HIV13496.1"/>
    </source>
</evidence>
<dbReference type="PRINTS" id="PR00990">
    <property type="entry name" value="RIBOKINASE"/>
</dbReference>
<dbReference type="InterPro" id="IPR002139">
    <property type="entry name" value="Ribo/fructo_kinase"/>
</dbReference>
<dbReference type="AlphaFoldDB" id="A0A9D1T6R2"/>
<dbReference type="Gene3D" id="3.40.1190.20">
    <property type="match status" value="1"/>
</dbReference>
<reference evidence="6" key="1">
    <citation type="submission" date="2020-10" db="EMBL/GenBank/DDBJ databases">
        <authorList>
            <person name="Gilroy R."/>
        </authorList>
    </citation>
    <scope>NUCLEOTIDE SEQUENCE</scope>
    <source>
        <strain evidence="6">ChiBcec2-4451</strain>
    </source>
</reference>
<dbReference type="SUPFAM" id="SSF53613">
    <property type="entry name" value="Ribokinase-like"/>
    <property type="match status" value="1"/>
</dbReference>
<evidence type="ECO:0000256" key="4">
    <source>
        <dbReference type="RuleBase" id="RU003704"/>
    </source>
</evidence>
<dbReference type="GO" id="GO:0016301">
    <property type="term" value="F:kinase activity"/>
    <property type="evidence" value="ECO:0007669"/>
    <property type="project" value="UniProtKB-KW"/>
</dbReference>
<dbReference type="Proteomes" id="UP000886723">
    <property type="component" value="Unassembled WGS sequence"/>
</dbReference>
<gene>
    <name evidence="6" type="ORF">IAA63_10210</name>
</gene>
<comment type="similarity">
    <text evidence="1 4">Belongs to the carbohydrate kinase PfkB family.</text>
</comment>
<evidence type="ECO:0000259" key="5">
    <source>
        <dbReference type="Pfam" id="PF00294"/>
    </source>
</evidence>
<dbReference type="InterPro" id="IPR002173">
    <property type="entry name" value="Carboh/pur_kinase_PfkB_CS"/>
</dbReference>
<proteinExistence type="inferred from homology"/>
<keyword evidence="2 4" id="KW-0808">Transferase</keyword>
<comment type="caution">
    <text evidence="6">The sequence shown here is derived from an EMBL/GenBank/DDBJ whole genome shotgun (WGS) entry which is preliminary data.</text>
</comment>
<dbReference type="EMBL" id="DVON01000211">
    <property type="protein sequence ID" value="HIV13496.1"/>
    <property type="molecule type" value="Genomic_DNA"/>
</dbReference>
<keyword evidence="3 4" id="KW-0418">Kinase</keyword>
<name>A0A9D1T6R2_9FIRM</name>
<evidence type="ECO:0000313" key="7">
    <source>
        <dbReference type="Proteomes" id="UP000886723"/>
    </source>
</evidence>
<reference evidence="6" key="2">
    <citation type="journal article" date="2021" name="PeerJ">
        <title>Extensive microbial diversity within the chicken gut microbiome revealed by metagenomics and culture.</title>
        <authorList>
            <person name="Gilroy R."/>
            <person name="Ravi A."/>
            <person name="Getino M."/>
            <person name="Pursley I."/>
            <person name="Horton D.L."/>
            <person name="Alikhan N.F."/>
            <person name="Baker D."/>
            <person name="Gharbi K."/>
            <person name="Hall N."/>
            <person name="Watson M."/>
            <person name="Adriaenssens E.M."/>
            <person name="Foster-Nyarko E."/>
            <person name="Jarju S."/>
            <person name="Secka A."/>
            <person name="Antonio M."/>
            <person name="Oren A."/>
            <person name="Chaudhuri R.R."/>
            <person name="La Ragione R."/>
            <person name="Hildebrand F."/>
            <person name="Pallen M.J."/>
        </authorList>
    </citation>
    <scope>NUCLEOTIDE SEQUENCE</scope>
    <source>
        <strain evidence="6">ChiBcec2-4451</strain>
    </source>
</reference>
<accession>A0A9D1T6R2</accession>
<evidence type="ECO:0000256" key="2">
    <source>
        <dbReference type="ARBA" id="ARBA00022679"/>
    </source>
</evidence>
<sequence>MNQKKWDAYIYGDVNIDLVVPGVEHFPAPGQEDEVDTMETFVGGGAALFTLGLGKLGLHPVFQGEVGDDCYGDLIAREFAAKNVDCSLLQKSSTGKTGISISFTNEKDRSFLTYRGTNAGISIRRVDLDKVREAGHIHVTGYEGTSNHQDYLELLRQVKEETDATVSFDVGWDASGEWYQGIYDLFPYIDVLFMNETEAEHYSRKANAREAAVDFARSCGMAVIKLGKKGSLAVKDGVTYEAPAFTVKAVDTTGAGDSFNAGFIYGYLRQMDIRACLECGNGCGALNVTALGGNTGFPDEETLHTFIKAQKERN</sequence>
<evidence type="ECO:0000256" key="3">
    <source>
        <dbReference type="ARBA" id="ARBA00022777"/>
    </source>
</evidence>
<dbReference type="GO" id="GO:0006796">
    <property type="term" value="P:phosphate-containing compound metabolic process"/>
    <property type="evidence" value="ECO:0007669"/>
    <property type="project" value="UniProtKB-ARBA"/>
</dbReference>
<dbReference type="InterPro" id="IPR011611">
    <property type="entry name" value="PfkB_dom"/>
</dbReference>
<evidence type="ECO:0000256" key="1">
    <source>
        <dbReference type="ARBA" id="ARBA00010688"/>
    </source>
</evidence>
<dbReference type="PANTHER" id="PTHR10584:SF166">
    <property type="entry name" value="RIBOKINASE"/>
    <property type="match status" value="1"/>
</dbReference>
<dbReference type="Pfam" id="PF00294">
    <property type="entry name" value="PfkB"/>
    <property type="match status" value="1"/>
</dbReference>
<dbReference type="InterPro" id="IPR029056">
    <property type="entry name" value="Ribokinase-like"/>
</dbReference>
<feature type="domain" description="Carbohydrate kinase PfkB" evidence="5">
    <location>
        <begin position="10"/>
        <end position="298"/>
    </location>
</feature>